<dbReference type="AlphaFoldDB" id="A0A918S556"/>
<dbReference type="Proteomes" id="UP000614811">
    <property type="component" value="Unassembled WGS sequence"/>
</dbReference>
<feature type="domain" description="ImpA N-terminal" evidence="1">
    <location>
        <begin position="25"/>
        <end position="146"/>
    </location>
</feature>
<reference evidence="2" key="2">
    <citation type="submission" date="2020-09" db="EMBL/GenBank/DDBJ databases">
        <authorList>
            <person name="Sun Q."/>
            <person name="Kim S."/>
        </authorList>
    </citation>
    <scope>NUCLEOTIDE SEQUENCE</scope>
    <source>
        <strain evidence="2">KCTC 12711</strain>
    </source>
</reference>
<dbReference type="PANTHER" id="PTHR37951:SF1">
    <property type="entry name" value="TYPE VI SECRETION SYSTEM COMPONENT TSSA1"/>
    <property type="match status" value="1"/>
</dbReference>
<reference evidence="2" key="1">
    <citation type="journal article" date="2014" name="Int. J. Syst. Evol. Microbiol.">
        <title>Complete genome sequence of Corynebacterium casei LMG S-19264T (=DSM 44701T), isolated from a smear-ripened cheese.</title>
        <authorList>
            <consortium name="US DOE Joint Genome Institute (JGI-PGF)"/>
            <person name="Walter F."/>
            <person name="Albersmeier A."/>
            <person name="Kalinowski J."/>
            <person name="Ruckert C."/>
        </authorList>
    </citation>
    <scope>NUCLEOTIDE SEQUENCE</scope>
    <source>
        <strain evidence="2">KCTC 12711</strain>
    </source>
</reference>
<organism evidence="2 3">
    <name type="scientific">Arenicella chitinivorans</name>
    <dbReference type="NCBI Taxonomy" id="1329800"/>
    <lineage>
        <taxon>Bacteria</taxon>
        <taxon>Pseudomonadati</taxon>
        <taxon>Pseudomonadota</taxon>
        <taxon>Gammaproteobacteria</taxon>
        <taxon>Arenicellales</taxon>
        <taxon>Arenicellaceae</taxon>
        <taxon>Arenicella</taxon>
    </lineage>
</organism>
<accession>A0A918S556</accession>
<proteinExistence type="predicted"/>
<dbReference type="Pfam" id="PF06812">
    <property type="entry name" value="ImpA_N"/>
    <property type="match status" value="1"/>
</dbReference>
<name>A0A918S556_9GAMM</name>
<evidence type="ECO:0000313" key="2">
    <source>
        <dbReference type="EMBL" id="GHA21063.1"/>
    </source>
</evidence>
<dbReference type="EMBL" id="BMXA01000009">
    <property type="protein sequence ID" value="GHA21063.1"/>
    <property type="molecule type" value="Genomic_DNA"/>
</dbReference>
<protein>
    <recommendedName>
        <fullName evidence="1">ImpA N-terminal domain-containing protein</fullName>
    </recommendedName>
</protein>
<dbReference type="RefSeq" id="WP_189402891.1">
    <property type="nucleotide sequence ID" value="NZ_BMXA01000009.1"/>
</dbReference>
<evidence type="ECO:0000313" key="3">
    <source>
        <dbReference type="Proteomes" id="UP000614811"/>
    </source>
</evidence>
<keyword evidence="3" id="KW-1185">Reference proteome</keyword>
<dbReference type="PANTHER" id="PTHR37951">
    <property type="entry name" value="CYTOPLASMIC PROTEIN-RELATED"/>
    <property type="match status" value="1"/>
</dbReference>
<comment type="caution">
    <text evidence="2">The sequence shown here is derived from an EMBL/GenBank/DDBJ whole genome shotgun (WGS) entry which is preliminary data.</text>
</comment>
<dbReference type="NCBIfam" id="TIGR03363">
    <property type="entry name" value="VI_chp_8"/>
    <property type="match status" value="1"/>
</dbReference>
<evidence type="ECO:0000259" key="1">
    <source>
        <dbReference type="Pfam" id="PF06812"/>
    </source>
</evidence>
<dbReference type="InterPro" id="IPR010657">
    <property type="entry name" value="ImpA_N"/>
</dbReference>
<dbReference type="InterPro" id="IPR017740">
    <property type="entry name" value="TssA-like"/>
</dbReference>
<gene>
    <name evidence="2" type="ORF">GCM10008090_33770</name>
</gene>
<sequence length="376" mass="42524">MDAVISELERVFKQHMSAPLSEYVSPISAENPTGPYLADEEVYQRIQAARVQDDNSTPRGVWDIELRSADWEAVSKGCLTTLAHQSKDLQLAIWLLEARLHTDGFGALAPCLHLITELSHQFWPDMHPCSKEADLEHRINLFAWINTKLILALKQVPISARVDTEVNYSWTDWELALRNTQLKQAHPETKFDPKDLDVERVSMNINQTPVTFYQTLYADLELALLAADRLVYLLDAKLAGESPSMADFIGTLEEIAGLAYQQLEQRGSHLRPIEDTSADGVQNEDSMQIHSSVTEATQSLQNRQDAYHALRSIADYLVQDDPHSPAPYLIYKAIDWGQMNTSQLYQELFVQQQGHINIFDMLGIQQKDASPDALHS</sequence>